<sequence>MSGSTESPYPDKLRVAIHEVGHIAVGFYGLGLTVTAGIYELEPGKGDWRGNIPPGTALAGFHPTTADDWGQLVAFECGGWAAVHLATLRGDLPSAPHLGEQMPGDAGVLGPPPSDEANARKWCQMSGHADPVQLYNEARALAVDMVRSHYAQVMALARALHDREFVADDDVIDALS</sequence>
<dbReference type="RefSeq" id="WP_161725638.1">
    <property type="nucleotide sequence ID" value="NZ_JBHOMY010000047.1"/>
</dbReference>
<name>A0ABV6YAM4_9HYPH</name>
<protein>
    <recommendedName>
        <fullName evidence="3">Peptidase M41 domain-containing protein</fullName>
    </recommendedName>
</protein>
<dbReference type="InterPro" id="IPR037219">
    <property type="entry name" value="Peptidase_M41-like"/>
</dbReference>
<evidence type="ECO:0000313" key="2">
    <source>
        <dbReference type="Proteomes" id="UP001593940"/>
    </source>
</evidence>
<keyword evidence="2" id="KW-1185">Reference proteome</keyword>
<comment type="caution">
    <text evidence="1">The sequence shown here is derived from an EMBL/GenBank/DDBJ whole genome shotgun (WGS) entry which is preliminary data.</text>
</comment>
<dbReference type="SUPFAM" id="SSF140990">
    <property type="entry name" value="FtsH protease domain-like"/>
    <property type="match status" value="1"/>
</dbReference>
<evidence type="ECO:0008006" key="3">
    <source>
        <dbReference type="Google" id="ProtNLM"/>
    </source>
</evidence>
<organism evidence="1 2">
    <name type="scientific">Microvirga arabica</name>
    <dbReference type="NCBI Taxonomy" id="1128671"/>
    <lineage>
        <taxon>Bacteria</taxon>
        <taxon>Pseudomonadati</taxon>
        <taxon>Pseudomonadota</taxon>
        <taxon>Alphaproteobacteria</taxon>
        <taxon>Hyphomicrobiales</taxon>
        <taxon>Methylobacteriaceae</taxon>
        <taxon>Microvirga</taxon>
    </lineage>
</organism>
<proteinExistence type="predicted"/>
<accession>A0ABV6YAM4</accession>
<reference evidence="1 2" key="1">
    <citation type="submission" date="2024-09" db="EMBL/GenBank/DDBJ databases">
        <title>Nodulacao em especies de Leguminosae Basais da Amazonia e Caracterizacao dos Rizobios e Bacterias Associadas aos Nodulos.</title>
        <authorList>
            <person name="Jambeiro I.C.A."/>
            <person name="Lopes I.S."/>
            <person name="Aguiar E.R.G.R."/>
            <person name="Santos A.F.J."/>
            <person name="Dos Santos J.M.F."/>
            <person name="Gross E."/>
        </authorList>
    </citation>
    <scope>NUCLEOTIDE SEQUENCE [LARGE SCALE GENOMIC DNA]</scope>
    <source>
        <strain evidence="1 2">BRUESC1165</strain>
    </source>
</reference>
<gene>
    <name evidence="1" type="ORF">ACETIH_16750</name>
</gene>
<evidence type="ECO:0000313" key="1">
    <source>
        <dbReference type="EMBL" id="MFC1458317.1"/>
    </source>
</evidence>
<dbReference type="EMBL" id="JBHOMY010000047">
    <property type="protein sequence ID" value="MFC1458317.1"/>
    <property type="molecule type" value="Genomic_DNA"/>
</dbReference>
<dbReference type="Proteomes" id="UP001593940">
    <property type="component" value="Unassembled WGS sequence"/>
</dbReference>